<keyword evidence="6" id="KW-1185">Reference proteome</keyword>
<reference evidence="3 5" key="3">
    <citation type="submission" date="2019-07" db="EMBL/GenBank/DDBJ databases">
        <title>Whole genome shotgun sequence of Methylobacterium oxalidis NBRC 107715.</title>
        <authorList>
            <person name="Hosoyama A."/>
            <person name="Uohara A."/>
            <person name="Ohji S."/>
            <person name="Ichikawa N."/>
        </authorList>
    </citation>
    <scope>NUCLEOTIDE SEQUENCE [LARGE SCALE GENOMIC DNA]</scope>
    <source>
        <strain evidence="3 5">NBRC 107715</strain>
    </source>
</reference>
<reference evidence="6" key="2">
    <citation type="journal article" date="2019" name="Int. J. Syst. Evol. Microbiol.">
        <title>The Global Catalogue of Microorganisms (GCM) 10K type strain sequencing project: providing services to taxonomists for standard genome sequencing and annotation.</title>
        <authorList>
            <consortium name="The Broad Institute Genomics Platform"/>
            <consortium name="The Broad Institute Genome Sequencing Center for Infectious Disease"/>
            <person name="Wu L."/>
            <person name="Ma J."/>
        </authorList>
    </citation>
    <scope>NUCLEOTIDE SEQUENCE [LARGE SCALE GENOMIC DNA]</scope>
    <source>
        <strain evidence="6">NBRC 107715</strain>
    </source>
</reference>
<accession>A0A512J474</accession>
<reference evidence="4" key="4">
    <citation type="submission" date="2023-01" db="EMBL/GenBank/DDBJ databases">
        <title>Draft genome sequence of Methylobacterium oxalidis strain NBRC 107715.</title>
        <authorList>
            <person name="Sun Q."/>
            <person name="Mori K."/>
        </authorList>
    </citation>
    <scope>NUCLEOTIDE SEQUENCE</scope>
    <source>
        <strain evidence="4">NBRC 107715</strain>
    </source>
</reference>
<evidence type="ECO:0000256" key="1">
    <source>
        <dbReference type="SAM" id="MobiDB-lite"/>
    </source>
</evidence>
<feature type="region of interest" description="Disordered" evidence="1">
    <location>
        <begin position="1"/>
        <end position="20"/>
    </location>
</feature>
<comment type="caution">
    <text evidence="3">The sequence shown here is derived from an EMBL/GenBank/DDBJ whole genome shotgun (WGS) entry which is preliminary data.</text>
</comment>
<organism evidence="3 5">
    <name type="scientific">Methylobacterium oxalidis</name>
    <dbReference type="NCBI Taxonomy" id="944322"/>
    <lineage>
        <taxon>Bacteria</taxon>
        <taxon>Pseudomonadati</taxon>
        <taxon>Pseudomonadota</taxon>
        <taxon>Alphaproteobacteria</taxon>
        <taxon>Hyphomicrobiales</taxon>
        <taxon>Methylobacteriaceae</taxon>
        <taxon>Methylobacterium</taxon>
    </lineage>
</organism>
<dbReference type="EMBL" id="BSPK01000025">
    <property type="protein sequence ID" value="GLS63633.1"/>
    <property type="molecule type" value="Genomic_DNA"/>
</dbReference>
<dbReference type="Pfam" id="PF21834">
    <property type="entry name" value="DUF6894"/>
    <property type="match status" value="1"/>
</dbReference>
<protein>
    <recommendedName>
        <fullName evidence="2">DUF6894 domain-containing protein</fullName>
    </recommendedName>
</protein>
<proteinExistence type="predicted"/>
<gene>
    <name evidence="4" type="ORF">GCM10007888_20140</name>
    <name evidence="3" type="ORF">MOX02_28450</name>
</gene>
<dbReference type="AlphaFoldDB" id="A0A512J474"/>
<dbReference type="Proteomes" id="UP000321960">
    <property type="component" value="Unassembled WGS sequence"/>
</dbReference>
<dbReference type="InterPro" id="IPR054189">
    <property type="entry name" value="DUF6894"/>
</dbReference>
<evidence type="ECO:0000313" key="3">
    <source>
        <dbReference type="EMBL" id="GEP04807.1"/>
    </source>
</evidence>
<dbReference type="Proteomes" id="UP001156856">
    <property type="component" value="Unassembled WGS sequence"/>
</dbReference>
<feature type="domain" description="DUF6894" evidence="2">
    <location>
        <begin position="19"/>
        <end position="86"/>
    </location>
</feature>
<evidence type="ECO:0000313" key="6">
    <source>
        <dbReference type="Proteomes" id="UP001156856"/>
    </source>
</evidence>
<reference evidence="4" key="1">
    <citation type="journal article" date="2014" name="Int. J. Syst. Evol. Microbiol.">
        <title>Complete genome of a new Firmicutes species belonging to the dominant human colonic microbiota ('Ruminococcus bicirculans') reveals two chromosomes and a selective capacity to utilize plant glucans.</title>
        <authorList>
            <consortium name="NISC Comparative Sequencing Program"/>
            <person name="Wegmann U."/>
            <person name="Louis P."/>
            <person name="Goesmann A."/>
            <person name="Henrissat B."/>
            <person name="Duncan S.H."/>
            <person name="Flint H.J."/>
        </authorList>
    </citation>
    <scope>NUCLEOTIDE SEQUENCE</scope>
    <source>
        <strain evidence="4">NBRC 107715</strain>
    </source>
</reference>
<evidence type="ECO:0000313" key="5">
    <source>
        <dbReference type="Proteomes" id="UP000321960"/>
    </source>
</evidence>
<name>A0A512J474_9HYPH</name>
<evidence type="ECO:0000259" key="2">
    <source>
        <dbReference type="Pfam" id="PF21834"/>
    </source>
</evidence>
<evidence type="ECO:0000313" key="4">
    <source>
        <dbReference type="EMBL" id="GLS63633.1"/>
    </source>
</evidence>
<dbReference type="EMBL" id="BJZU01000052">
    <property type="protein sequence ID" value="GEP04807.1"/>
    <property type="molecule type" value="Genomic_DNA"/>
</dbReference>
<sequence length="102" mass="11430">MRVKAPAVQRHDPGPSMPRYHLNVYDGVSRPDAEGVDLPDWQAARVEAIRRAGEFLKEDAQRVALGEDWRIEVTDHTGLILFQMTFLVVEAPVMLRGTPPAP</sequence>